<dbReference type="GO" id="GO:0016920">
    <property type="term" value="F:pyroglutamyl-peptidase activity"/>
    <property type="evidence" value="ECO:0007669"/>
    <property type="project" value="InterPro"/>
</dbReference>
<dbReference type="PANTHER" id="PTHR23402:SF1">
    <property type="entry name" value="PYROGLUTAMYL-PEPTIDASE I"/>
    <property type="match status" value="1"/>
</dbReference>
<evidence type="ECO:0000256" key="4">
    <source>
        <dbReference type="ARBA" id="ARBA00022801"/>
    </source>
</evidence>
<dbReference type="Proteomes" id="UP000800200">
    <property type="component" value="Unassembled WGS sequence"/>
</dbReference>
<comment type="similarity">
    <text evidence="1">Belongs to the peptidase C15 family.</text>
</comment>
<reference evidence="6" key="1">
    <citation type="journal article" date="2020" name="Stud. Mycol.">
        <title>101 Dothideomycetes genomes: a test case for predicting lifestyles and emergence of pathogens.</title>
        <authorList>
            <person name="Haridas S."/>
            <person name="Albert R."/>
            <person name="Binder M."/>
            <person name="Bloem J."/>
            <person name="Labutti K."/>
            <person name="Salamov A."/>
            <person name="Andreopoulos B."/>
            <person name="Baker S."/>
            <person name="Barry K."/>
            <person name="Bills G."/>
            <person name="Bluhm B."/>
            <person name="Cannon C."/>
            <person name="Castanera R."/>
            <person name="Culley D."/>
            <person name="Daum C."/>
            <person name="Ezra D."/>
            <person name="Gonzalez J."/>
            <person name="Henrissat B."/>
            <person name="Kuo A."/>
            <person name="Liang C."/>
            <person name="Lipzen A."/>
            <person name="Lutzoni F."/>
            <person name="Magnuson J."/>
            <person name="Mondo S."/>
            <person name="Nolan M."/>
            <person name="Ohm R."/>
            <person name="Pangilinan J."/>
            <person name="Park H.-J."/>
            <person name="Ramirez L."/>
            <person name="Alfaro M."/>
            <person name="Sun H."/>
            <person name="Tritt A."/>
            <person name="Yoshinaga Y."/>
            <person name="Zwiers L.-H."/>
            <person name="Turgeon B."/>
            <person name="Goodwin S."/>
            <person name="Spatafora J."/>
            <person name="Crous P."/>
            <person name="Grigoriev I."/>
        </authorList>
    </citation>
    <scope>NUCLEOTIDE SEQUENCE</scope>
    <source>
        <strain evidence="6">CBS 207.26</strain>
    </source>
</reference>
<dbReference type="InterPro" id="IPR016125">
    <property type="entry name" value="Peptidase_C15-like"/>
</dbReference>
<gene>
    <name evidence="6" type="ORF">K469DRAFT_733706</name>
</gene>
<dbReference type="SUPFAM" id="SSF53182">
    <property type="entry name" value="Pyrrolidone carboxyl peptidase (pyroglutamate aminopeptidase)"/>
    <property type="match status" value="1"/>
</dbReference>
<protein>
    <submittedName>
        <fullName evidence="6">Peptidase C15, pyroglutamyl peptidase I-like protein</fullName>
    </submittedName>
</protein>
<dbReference type="EMBL" id="ML994706">
    <property type="protein sequence ID" value="KAF2176550.1"/>
    <property type="molecule type" value="Genomic_DNA"/>
</dbReference>
<evidence type="ECO:0000313" key="7">
    <source>
        <dbReference type="Proteomes" id="UP000800200"/>
    </source>
</evidence>
<dbReference type="GO" id="GO:0006508">
    <property type="term" value="P:proteolysis"/>
    <property type="evidence" value="ECO:0007669"/>
    <property type="project" value="UniProtKB-KW"/>
</dbReference>
<evidence type="ECO:0000313" key="6">
    <source>
        <dbReference type="EMBL" id="KAF2176550.1"/>
    </source>
</evidence>
<dbReference type="OrthoDB" id="407146at2759"/>
<accession>A0A6A6DEX9</accession>
<dbReference type="AlphaFoldDB" id="A0A6A6DEX9"/>
<dbReference type="InterPro" id="IPR000816">
    <property type="entry name" value="Peptidase_C15"/>
</dbReference>
<name>A0A6A6DEX9_9PEZI</name>
<dbReference type="PRINTS" id="PR00706">
    <property type="entry name" value="PYROGLUPTASE"/>
</dbReference>
<evidence type="ECO:0000256" key="1">
    <source>
        <dbReference type="ARBA" id="ARBA00006641"/>
    </source>
</evidence>
<evidence type="ECO:0000256" key="5">
    <source>
        <dbReference type="ARBA" id="ARBA00022807"/>
    </source>
</evidence>
<dbReference type="Gene3D" id="3.40.630.20">
    <property type="entry name" value="Peptidase C15, pyroglutamyl peptidase I-like"/>
    <property type="match status" value="1"/>
</dbReference>
<keyword evidence="7" id="KW-1185">Reference proteome</keyword>
<sequence>MTGLNTVTKVLITGFGAFQGVPSNPSWGIAQRLPSTLPNNIELIAYTSAIPVAYHPTIILVPKLIAEHQPDIALHMGVAADRDYFAVEQTSQREPWPVLDIEGQNFSPEEVEKVWTGQPQKLSTDLDLHDVVAKWQNRTQDIVFPFADGGNGNNKEKRQRVQAGQAVQVKLVEDVMAVEDVRWSDSVGNYLCAFIYYADLVEMKENGKSGKRDVAFMHVPMLEGEQQLGVGVDVTVELVQSLVESWRAQQS</sequence>
<organism evidence="6 7">
    <name type="scientific">Zopfia rhizophila CBS 207.26</name>
    <dbReference type="NCBI Taxonomy" id="1314779"/>
    <lineage>
        <taxon>Eukaryota</taxon>
        <taxon>Fungi</taxon>
        <taxon>Dikarya</taxon>
        <taxon>Ascomycota</taxon>
        <taxon>Pezizomycotina</taxon>
        <taxon>Dothideomycetes</taxon>
        <taxon>Dothideomycetes incertae sedis</taxon>
        <taxon>Zopfiaceae</taxon>
        <taxon>Zopfia</taxon>
    </lineage>
</organism>
<keyword evidence="4" id="KW-0378">Hydrolase</keyword>
<keyword evidence="2" id="KW-0963">Cytoplasm</keyword>
<proteinExistence type="inferred from homology"/>
<evidence type="ECO:0000256" key="3">
    <source>
        <dbReference type="ARBA" id="ARBA00022670"/>
    </source>
</evidence>
<dbReference type="PANTHER" id="PTHR23402">
    <property type="entry name" value="PROTEASE FAMILY C15 PYROGLUTAMYL-PEPTIDASE I-RELATED"/>
    <property type="match status" value="1"/>
</dbReference>
<dbReference type="Pfam" id="PF01470">
    <property type="entry name" value="Peptidase_C15"/>
    <property type="match status" value="1"/>
</dbReference>
<dbReference type="InterPro" id="IPR036440">
    <property type="entry name" value="Peptidase_C15-like_sf"/>
</dbReference>
<keyword evidence="5" id="KW-0788">Thiol protease</keyword>
<keyword evidence="3" id="KW-0645">Protease</keyword>
<evidence type="ECO:0000256" key="2">
    <source>
        <dbReference type="ARBA" id="ARBA00022490"/>
    </source>
</evidence>
<dbReference type="GO" id="GO:0005829">
    <property type="term" value="C:cytosol"/>
    <property type="evidence" value="ECO:0007669"/>
    <property type="project" value="InterPro"/>
</dbReference>